<evidence type="ECO:0000256" key="1">
    <source>
        <dbReference type="SAM" id="Phobius"/>
    </source>
</evidence>
<feature type="transmembrane region" description="Helical" evidence="1">
    <location>
        <begin position="68"/>
        <end position="90"/>
    </location>
</feature>
<keyword evidence="1" id="KW-0472">Membrane</keyword>
<sequence>MPEVIDYDKRSIWRNIFDPGAWGNLLSGVGDIAGEAATTWEQLERFKTVPPEPPPPPRYDPNLSVRDFAFTPNVNLILIGFGLLVVAWMLKK</sequence>
<comment type="caution">
    <text evidence="2">The sequence shown here is derived from an EMBL/GenBank/DDBJ whole genome shotgun (WGS) entry which is preliminary data.</text>
</comment>
<protein>
    <submittedName>
        <fullName evidence="2">Uncharacterized protein</fullName>
    </submittedName>
</protein>
<dbReference type="EMBL" id="LAZR01002459">
    <property type="protein sequence ID" value="KKN29773.1"/>
    <property type="molecule type" value="Genomic_DNA"/>
</dbReference>
<reference evidence="2" key="1">
    <citation type="journal article" date="2015" name="Nature">
        <title>Complex archaea that bridge the gap between prokaryotes and eukaryotes.</title>
        <authorList>
            <person name="Spang A."/>
            <person name="Saw J.H."/>
            <person name="Jorgensen S.L."/>
            <person name="Zaremba-Niedzwiedzka K."/>
            <person name="Martijn J."/>
            <person name="Lind A.E."/>
            <person name="van Eijk R."/>
            <person name="Schleper C."/>
            <person name="Guy L."/>
            <person name="Ettema T.J."/>
        </authorList>
    </citation>
    <scope>NUCLEOTIDE SEQUENCE</scope>
</reference>
<name>A0A0F9SKN0_9ZZZZ</name>
<proteinExistence type="predicted"/>
<keyword evidence="1" id="KW-1133">Transmembrane helix</keyword>
<organism evidence="2">
    <name type="scientific">marine sediment metagenome</name>
    <dbReference type="NCBI Taxonomy" id="412755"/>
    <lineage>
        <taxon>unclassified sequences</taxon>
        <taxon>metagenomes</taxon>
        <taxon>ecological metagenomes</taxon>
    </lineage>
</organism>
<keyword evidence="1" id="KW-0812">Transmembrane</keyword>
<gene>
    <name evidence="2" type="ORF">LCGC14_0840710</name>
</gene>
<dbReference type="AlphaFoldDB" id="A0A0F9SKN0"/>
<accession>A0A0F9SKN0</accession>
<evidence type="ECO:0000313" key="2">
    <source>
        <dbReference type="EMBL" id="KKN29773.1"/>
    </source>
</evidence>